<dbReference type="PROSITE" id="PS50043">
    <property type="entry name" value="HTH_LUXR_2"/>
    <property type="match status" value="1"/>
</dbReference>
<organism evidence="9 10">
    <name type="scientific">Caballeronia udeis</name>
    <dbReference type="NCBI Taxonomy" id="1232866"/>
    <lineage>
        <taxon>Bacteria</taxon>
        <taxon>Pseudomonadati</taxon>
        <taxon>Pseudomonadota</taxon>
        <taxon>Betaproteobacteria</taxon>
        <taxon>Burkholderiales</taxon>
        <taxon>Burkholderiaceae</taxon>
        <taxon>Caballeronia</taxon>
    </lineage>
</organism>
<dbReference type="SUPFAM" id="SSF46894">
    <property type="entry name" value="C-terminal effector domain of the bipartite response regulators"/>
    <property type="match status" value="1"/>
</dbReference>
<dbReference type="InterPro" id="IPR001789">
    <property type="entry name" value="Sig_transdc_resp-reg_receiver"/>
</dbReference>
<dbReference type="CDD" id="cd06170">
    <property type="entry name" value="LuxR_C_like"/>
    <property type="match status" value="1"/>
</dbReference>
<proteinExistence type="predicted"/>
<dbReference type="InterPro" id="IPR000792">
    <property type="entry name" value="Tscrpt_reg_LuxR_C"/>
</dbReference>
<dbReference type="RefSeq" id="WP_062086730.1">
    <property type="nucleotide sequence ID" value="NZ_FCOK02000021.1"/>
</dbReference>
<keyword evidence="1 6" id="KW-0597">Phosphoprotein</keyword>
<gene>
    <name evidence="9" type="ORF">AWB69_03505</name>
</gene>
<keyword evidence="2" id="KW-0902">Two-component regulatory system</keyword>
<dbReference type="SUPFAM" id="SSF52172">
    <property type="entry name" value="CheY-like"/>
    <property type="match status" value="1"/>
</dbReference>
<dbReference type="Gene3D" id="1.10.10.10">
    <property type="entry name" value="Winged helix-like DNA-binding domain superfamily/Winged helix DNA-binding domain"/>
    <property type="match status" value="1"/>
</dbReference>
<dbReference type="Pfam" id="PF00072">
    <property type="entry name" value="Response_reg"/>
    <property type="match status" value="1"/>
</dbReference>
<dbReference type="PRINTS" id="PR00038">
    <property type="entry name" value="HTHLUXR"/>
</dbReference>
<dbReference type="PANTHER" id="PTHR44688">
    <property type="entry name" value="DNA-BINDING TRANSCRIPTIONAL ACTIVATOR DEVR_DOSR"/>
    <property type="match status" value="1"/>
</dbReference>
<keyword evidence="5" id="KW-0804">Transcription</keyword>
<dbReference type="PANTHER" id="PTHR44688:SF16">
    <property type="entry name" value="DNA-BINDING TRANSCRIPTIONAL ACTIVATOR DEVR_DOSR"/>
    <property type="match status" value="1"/>
</dbReference>
<dbReference type="Proteomes" id="UP000054683">
    <property type="component" value="Unassembled WGS sequence"/>
</dbReference>
<evidence type="ECO:0000256" key="1">
    <source>
        <dbReference type="ARBA" id="ARBA00022553"/>
    </source>
</evidence>
<dbReference type="InterPro" id="IPR036388">
    <property type="entry name" value="WH-like_DNA-bd_sf"/>
</dbReference>
<evidence type="ECO:0000259" key="8">
    <source>
        <dbReference type="PROSITE" id="PS50110"/>
    </source>
</evidence>
<evidence type="ECO:0000256" key="4">
    <source>
        <dbReference type="ARBA" id="ARBA00023125"/>
    </source>
</evidence>
<evidence type="ECO:0000256" key="3">
    <source>
        <dbReference type="ARBA" id="ARBA00023015"/>
    </source>
</evidence>
<dbReference type="InterPro" id="IPR011006">
    <property type="entry name" value="CheY-like_superfamily"/>
</dbReference>
<dbReference type="PROSITE" id="PS50110">
    <property type="entry name" value="RESPONSE_REGULATORY"/>
    <property type="match status" value="1"/>
</dbReference>
<keyword evidence="4" id="KW-0238">DNA-binding</keyword>
<evidence type="ECO:0000256" key="2">
    <source>
        <dbReference type="ARBA" id="ARBA00023012"/>
    </source>
</evidence>
<evidence type="ECO:0000259" key="7">
    <source>
        <dbReference type="PROSITE" id="PS50043"/>
    </source>
</evidence>
<keyword evidence="3" id="KW-0805">Transcription regulation</keyword>
<dbReference type="GO" id="GO:0003677">
    <property type="term" value="F:DNA binding"/>
    <property type="evidence" value="ECO:0007669"/>
    <property type="project" value="UniProtKB-KW"/>
</dbReference>
<feature type="modified residue" description="4-aspartylphosphate" evidence="6">
    <location>
        <position position="69"/>
    </location>
</feature>
<dbReference type="Pfam" id="PF00196">
    <property type="entry name" value="GerE"/>
    <property type="match status" value="1"/>
</dbReference>
<feature type="domain" description="Response regulatory" evidence="8">
    <location>
        <begin position="20"/>
        <end position="134"/>
    </location>
</feature>
<dbReference type="SMART" id="SM00421">
    <property type="entry name" value="HTH_LUXR"/>
    <property type="match status" value="1"/>
</dbReference>
<evidence type="ECO:0000256" key="6">
    <source>
        <dbReference type="PROSITE-ProRule" id="PRU00169"/>
    </source>
</evidence>
<dbReference type="Gene3D" id="3.40.50.2300">
    <property type="match status" value="1"/>
</dbReference>
<evidence type="ECO:0000313" key="9">
    <source>
        <dbReference type="EMBL" id="SAL36530.1"/>
    </source>
</evidence>
<dbReference type="FunFam" id="3.40.50.2300:FF:000018">
    <property type="entry name" value="DNA-binding transcriptional regulator NtrC"/>
    <property type="match status" value="1"/>
</dbReference>
<dbReference type="GO" id="GO:0000160">
    <property type="term" value="P:phosphorelay signal transduction system"/>
    <property type="evidence" value="ECO:0007669"/>
    <property type="project" value="UniProtKB-KW"/>
</dbReference>
<dbReference type="SMART" id="SM00448">
    <property type="entry name" value="REC"/>
    <property type="match status" value="1"/>
</dbReference>
<dbReference type="InterPro" id="IPR016032">
    <property type="entry name" value="Sig_transdc_resp-reg_C-effctor"/>
</dbReference>
<feature type="domain" description="HTH luxR-type" evidence="7">
    <location>
        <begin position="150"/>
        <end position="215"/>
    </location>
</feature>
<dbReference type="EMBL" id="FCOK02000021">
    <property type="protein sequence ID" value="SAL36530.1"/>
    <property type="molecule type" value="Genomic_DNA"/>
</dbReference>
<dbReference type="AlphaFoldDB" id="A0A158GYH7"/>
<sequence length="226" mass="24808">MTAGPTHRMPAETAATDGPVIYVVDDDRGIRLALSTLMRSMGLRVEAFESPDEFLRFPHSAGPSCLILDVRLRGKSGMAFHQEIVNSGMRIPVVFITGHGDIEMGVKAMKAGALDFFAKPFKDQDMLDAVAHALARDSERLAAETALAGLRASYESLSPREKEVMAFVLSGLLNKQIASEMNLSEITVKVHRGQVMRKMKARSMPDLVRKAESLGIEPHLPDGRRH</sequence>
<evidence type="ECO:0000313" key="10">
    <source>
        <dbReference type="Proteomes" id="UP000054683"/>
    </source>
</evidence>
<reference evidence="9 10" key="1">
    <citation type="submission" date="2016-01" db="EMBL/GenBank/DDBJ databases">
        <authorList>
            <person name="Oliw E.H."/>
        </authorList>
    </citation>
    <scope>NUCLEOTIDE SEQUENCE [LARGE SCALE GENOMIC DNA]</scope>
    <source>
        <strain evidence="9">LMG 27134</strain>
    </source>
</reference>
<protein>
    <submittedName>
        <fullName evidence="9">Two component LuxR family transcriptional regulator</fullName>
    </submittedName>
</protein>
<accession>A0A158GYH7</accession>
<evidence type="ECO:0000256" key="5">
    <source>
        <dbReference type="ARBA" id="ARBA00023163"/>
    </source>
</evidence>
<name>A0A158GYH7_9BURK</name>
<dbReference type="GO" id="GO:0006355">
    <property type="term" value="P:regulation of DNA-templated transcription"/>
    <property type="evidence" value="ECO:0007669"/>
    <property type="project" value="InterPro"/>
</dbReference>